<evidence type="ECO:0000259" key="6">
    <source>
        <dbReference type="Pfam" id="PF13472"/>
    </source>
</evidence>
<evidence type="ECO:0000259" key="5">
    <source>
        <dbReference type="Pfam" id="PF12708"/>
    </source>
</evidence>
<evidence type="ECO:0000313" key="7">
    <source>
        <dbReference type="EMBL" id="TDO28789.1"/>
    </source>
</evidence>
<dbReference type="InterPro" id="IPR000743">
    <property type="entry name" value="Glyco_hydro_28"/>
</dbReference>
<gene>
    <name evidence="7" type="ORF">BC659_0869</name>
</gene>
<evidence type="ECO:0000256" key="1">
    <source>
        <dbReference type="ARBA" id="ARBA00008834"/>
    </source>
</evidence>
<dbReference type="RefSeq" id="WP_133473412.1">
    <property type="nucleotide sequence ID" value="NZ_SNWP01000010.1"/>
</dbReference>
<proteinExistence type="inferred from homology"/>
<evidence type="ECO:0000256" key="4">
    <source>
        <dbReference type="RuleBase" id="RU361169"/>
    </source>
</evidence>
<dbReference type="InterPro" id="IPR006626">
    <property type="entry name" value="PbH1"/>
</dbReference>
<dbReference type="PANTHER" id="PTHR31339:SF9">
    <property type="entry name" value="PLASMIN AND FIBRONECTIN-BINDING PROTEIN A"/>
    <property type="match status" value="1"/>
</dbReference>
<sequence>MKRIVYFTLLLALFGFELPEKKVRFFMVGDSTMADKPLANNPERGWGQLFPQLLSNEVEVHNHAVNGRSTKSFVKEGRWDSVMKQLRAGDYVFIQFGHNDSKITDSNRYAAPQTLYRNTLIRFVNDARSKGANPILVTPVMRRKFDSKGAFVDQHGEYPGVVREIAQQMNVQLIDLHRSSQQLIEQHGVEGSKKMFLWIDPRHYGAMWEGKKDDTHFSEYGAISVASLVCAEMKAKNIGAQYLKPSVHKEKYEYELPKIYAPHFKKDTFSIVQYGAKNDGITLNTVAINKAIEACSANGGGTVLIPAGLWLTGPITLKSHVELYTAKNALILFTADRKAYPLVKSSFEGVYAARCQSPITAEGLENIAITGYGIFHGSGDVWRPLKRNKLTESEWKKHIARGGVVTEDKTTWYSSEGALKGSLTNNIGKLLPGMELKDFEEIRDFLRPNMLRILDCKNVVLEGVTFENSPAWTMHLITSQHISIKNVSVKNPWYGQNTDALDLEACANVLVDGCKFDTGDDGICIKSGRDEEGRKRGIATENVIAKNTTVYHAHGGFVIGSEMSGGAKNLFVSDCNFIGTDIGLRFKTVRGRGGVVENIYATNINMKDIPGEAISFDMYYAAKDPVPLAGEERALPKVEILPVTEATPIFRNFYINNIVCNGAAKAVFVRGIPEMRVSNVIFNNLTMKTDKGIECTEAQGISFNNVYLESADTKPLVHLQNSADISFNQLRYAPNPVMIMSINGDRNGKIKVTGADAASFKNKTEFRYGANASLLELK</sequence>
<dbReference type="InterPro" id="IPR024535">
    <property type="entry name" value="RHGA/B-epi-like_pectate_lyase"/>
</dbReference>
<dbReference type="InterPro" id="IPR037459">
    <property type="entry name" value="RhgT-like"/>
</dbReference>
<dbReference type="EMBL" id="SNWP01000010">
    <property type="protein sequence ID" value="TDO28789.1"/>
    <property type="molecule type" value="Genomic_DNA"/>
</dbReference>
<feature type="domain" description="SGNH hydrolase-type esterase" evidence="6">
    <location>
        <begin position="28"/>
        <end position="179"/>
    </location>
</feature>
<dbReference type="InterPro" id="IPR012334">
    <property type="entry name" value="Pectin_lyas_fold"/>
</dbReference>
<dbReference type="InterPro" id="IPR036514">
    <property type="entry name" value="SGNH_hydro_sf"/>
</dbReference>
<dbReference type="OrthoDB" id="9795222at2"/>
<accession>A0A4R6J0Q2</accession>
<dbReference type="Gene3D" id="3.40.50.1110">
    <property type="entry name" value="SGNH hydrolase"/>
    <property type="match status" value="1"/>
</dbReference>
<dbReference type="SUPFAM" id="SSF51126">
    <property type="entry name" value="Pectin lyase-like"/>
    <property type="match status" value="1"/>
</dbReference>
<dbReference type="Pfam" id="PF00295">
    <property type="entry name" value="Glyco_hydro_28"/>
    <property type="match status" value="1"/>
</dbReference>
<organism evidence="7 8">
    <name type="scientific">Sediminibacterium goheungense</name>
    <dbReference type="NCBI Taxonomy" id="1086393"/>
    <lineage>
        <taxon>Bacteria</taxon>
        <taxon>Pseudomonadati</taxon>
        <taxon>Bacteroidota</taxon>
        <taxon>Chitinophagia</taxon>
        <taxon>Chitinophagales</taxon>
        <taxon>Chitinophagaceae</taxon>
        <taxon>Sediminibacterium</taxon>
    </lineage>
</organism>
<keyword evidence="2 4" id="KW-0378">Hydrolase</keyword>
<comment type="similarity">
    <text evidence="1 4">Belongs to the glycosyl hydrolase 28 family.</text>
</comment>
<name>A0A4R6J0Q2_9BACT</name>
<dbReference type="InterPro" id="IPR051801">
    <property type="entry name" value="GH28_Enzymes"/>
</dbReference>
<dbReference type="CDD" id="cd01821">
    <property type="entry name" value="Rhamnogalacturan_acetylesterase_like"/>
    <property type="match status" value="1"/>
</dbReference>
<dbReference type="Pfam" id="PF13472">
    <property type="entry name" value="Lipase_GDSL_2"/>
    <property type="match status" value="1"/>
</dbReference>
<protein>
    <submittedName>
        <fullName evidence="7">DNA sulfur modification protein DndE</fullName>
    </submittedName>
</protein>
<dbReference type="Gene3D" id="2.160.20.10">
    <property type="entry name" value="Single-stranded right-handed beta-helix, Pectin lyase-like"/>
    <property type="match status" value="1"/>
</dbReference>
<comment type="caution">
    <text evidence="7">The sequence shown here is derived from an EMBL/GenBank/DDBJ whole genome shotgun (WGS) entry which is preliminary data.</text>
</comment>
<dbReference type="SMART" id="SM00710">
    <property type="entry name" value="PbH1"/>
    <property type="match status" value="5"/>
</dbReference>
<dbReference type="Proteomes" id="UP000295741">
    <property type="component" value="Unassembled WGS sequence"/>
</dbReference>
<feature type="domain" description="Rhamnogalacturonase A/B/Epimerase-like pectate lyase" evidence="5">
    <location>
        <begin position="269"/>
        <end position="324"/>
    </location>
</feature>
<dbReference type="InterPro" id="IPR011050">
    <property type="entry name" value="Pectin_lyase_fold/virulence"/>
</dbReference>
<dbReference type="GO" id="GO:0016788">
    <property type="term" value="F:hydrolase activity, acting on ester bonds"/>
    <property type="evidence" value="ECO:0007669"/>
    <property type="project" value="UniProtKB-ARBA"/>
</dbReference>
<dbReference type="SUPFAM" id="SSF52266">
    <property type="entry name" value="SGNH hydrolase"/>
    <property type="match status" value="1"/>
</dbReference>
<evidence type="ECO:0000256" key="2">
    <source>
        <dbReference type="ARBA" id="ARBA00022801"/>
    </source>
</evidence>
<keyword evidence="3 4" id="KW-0326">Glycosidase</keyword>
<evidence type="ECO:0000256" key="3">
    <source>
        <dbReference type="ARBA" id="ARBA00023295"/>
    </source>
</evidence>
<dbReference type="InterPro" id="IPR013830">
    <property type="entry name" value="SGNH_hydro"/>
</dbReference>
<evidence type="ECO:0000313" key="8">
    <source>
        <dbReference type="Proteomes" id="UP000295741"/>
    </source>
</evidence>
<dbReference type="AlphaFoldDB" id="A0A4R6J0Q2"/>
<dbReference type="PANTHER" id="PTHR31339">
    <property type="entry name" value="PECTIN LYASE-RELATED"/>
    <property type="match status" value="1"/>
</dbReference>
<dbReference type="Pfam" id="PF12708">
    <property type="entry name" value="Pect-lyase_RHGA_epim"/>
    <property type="match status" value="1"/>
</dbReference>
<reference evidence="7 8" key="1">
    <citation type="submission" date="2019-03" db="EMBL/GenBank/DDBJ databases">
        <title>Genomic Encyclopedia of Archaeal and Bacterial Type Strains, Phase II (KMG-II): from individual species to whole genera.</title>
        <authorList>
            <person name="Goeker M."/>
        </authorList>
    </citation>
    <scope>NUCLEOTIDE SEQUENCE [LARGE SCALE GENOMIC DNA]</scope>
    <source>
        <strain evidence="7 8">DSM 28323</strain>
    </source>
</reference>
<keyword evidence="8" id="KW-1185">Reference proteome</keyword>
<dbReference type="GO" id="GO:0005975">
    <property type="term" value="P:carbohydrate metabolic process"/>
    <property type="evidence" value="ECO:0007669"/>
    <property type="project" value="InterPro"/>
</dbReference>
<dbReference type="GO" id="GO:0004650">
    <property type="term" value="F:polygalacturonase activity"/>
    <property type="evidence" value="ECO:0007669"/>
    <property type="project" value="InterPro"/>
</dbReference>